<feature type="region of interest" description="Disordered" evidence="1">
    <location>
        <begin position="60"/>
        <end position="113"/>
    </location>
</feature>
<sequence>MDEAVKDNTEECVSGINERNDEHDETIGLEDSSDDSGASIVDSTEEEVFLDGLDPLLDRLSDVSDDDWYPETTPRKKKKSGLSSVSPSPAKSYRTSSPASVQSGKGKSRKSSKKIWACGTIRANRIGHLKTQAPRGNIRWFREDDLLFVEWKDKRDVLMCSTFHKAFNGDSIKRNVRGADGVWAIQDFPVPAAVLDYNKHMGGVDLSDALIGYYTVLHKTKKWYRSFFYHFVDIAVVNAFILHQQMAKMKNQKPLTQKAFRETLVSELAGTGPASAPAKEHLVPSKGSHLPKHIKGDSTSGRRKCKICHSKTPVMCVTCQVHLCFVPKRDCYSKWHGRVDEDQSE</sequence>
<comment type="caution">
    <text evidence="3">The sequence shown here is derived from an EMBL/GenBank/DDBJ whole genome shotgun (WGS) entry which is preliminary data.</text>
</comment>
<evidence type="ECO:0000256" key="1">
    <source>
        <dbReference type="SAM" id="MobiDB-lite"/>
    </source>
</evidence>
<gene>
    <name evidence="3" type="ORF">ROHU_015973</name>
</gene>
<feature type="region of interest" description="Disordered" evidence="1">
    <location>
        <begin position="272"/>
        <end position="301"/>
    </location>
</feature>
<dbReference type="EMBL" id="QBIY01011323">
    <property type="protein sequence ID" value="RXN32894.1"/>
    <property type="molecule type" value="Genomic_DNA"/>
</dbReference>
<name>A0A498NMF3_LABRO</name>
<dbReference type="Pfam" id="PF13843">
    <property type="entry name" value="DDE_Tnp_1_7"/>
    <property type="match status" value="1"/>
</dbReference>
<dbReference type="AlphaFoldDB" id="A0A498NMF3"/>
<protein>
    <submittedName>
        <fullName evidence="3">PiggyBac transposable element-derived 4-like protein</fullName>
    </submittedName>
</protein>
<evidence type="ECO:0000313" key="3">
    <source>
        <dbReference type="EMBL" id="RXN32894.1"/>
    </source>
</evidence>
<accession>A0A498NMF3</accession>
<organism evidence="3 4">
    <name type="scientific">Labeo rohita</name>
    <name type="common">Indian major carp</name>
    <name type="synonym">Cyprinus rohita</name>
    <dbReference type="NCBI Taxonomy" id="84645"/>
    <lineage>
        <taxon>Eukaryota</taxon>
        <taxon>Metazoa</taxon>
        <taxon>Chordata</taxon>
        <taxon>Craniata</taxon>
        <taxon>Vertebrata</taxon>
        <taxon>Euteleostomi</taxon>
        <taxon>Actinopterygii</taxon>
        <taxon>Neopterygii</taxon>
        <taxon>Teleostei</taxon>
        <taxon>Ostariophysi</taxon>
        <taxon>Cypriniformes</taxon>
        <taxon>Cyprinidae</taxon>
        <taxon>Labeoninae</taxon>
        <taxon>Labeonini</taxon>
        <taxon>Labeo</taxon>
    </lineage>
</organism>
<proteinExistence type="predicted"/>
<feature type="region of interest" description="Disordered" evidence="1">
    <location>
        <begin position="1"/>
        <end position="45"/>
    </location>
</feature>
<dbReference type="PANTHER" id="PTHR46599:SF3">
    <property type="entry name" value="PIGGYBAC TRANSPOSABLE ELEMENT-DERIVED PROTEIN 4"/>
    <property type="match status" value="1"/>
</dbReference>
<feature type="compositionally biased region" description="Polar residues" evidence="1">
    <location>
        <begin position="81"/>
        <end position="102"/>
    </location>
</feature>
<dbReference type="InterPro" id="IPR029526">
    <property type="entry name" value="PGBD"/>
</dbReference>
<feature type="domain" description="PiggyBac transposable element-derived protein" evidence="2">
    <location>
        <begin position="112"/>
        <end position="240"/>
    </location>
</feature>
<dbReference type="Proteomes" id="UP000290572">
    <property type="component" value="Unassembled WGS sequence"/>
</dbReference>
<reference evidence="3 4" key="1">
    <citation type="submission" date="2018-03" db="EMBL/GenBank/DDBJ databases">
        <title>Draft genome sequence of Rohu Carp (Labeo rohita).</title>
        <authorList>
            <person name="Das P."/>
            <person name="Kushwaha B."/>
            <person name="Joshi C.G."/>
            <person name="Kumar D."/>
            <person name="Nagpure N.S."/>
            <person name="Sahoo L."/>
            <person name="Das S.P."/>
            <person name="Bit A."/>
            <person name="Patnaik S."/>
            <person name="Meher P.K."/>
            <person name="Jayasankar P."/>
            <person name="Koringa P.G."/>
            <person name="Patel N.V."/>
            <person name="Hinsu A.T."/>
            <person name="Kumar R."/>
            <person name="Pandey M."/>
            <person name="Agarwal S."/>
            <person name="Srivastava S."/>
            <person name="Singh M."/>
            <person name="Iquebal M.A."/>
            <person name="Jaiswal S."/>
            <person name="Angadi U.B."/>
            <person name="Kumar N."/>
            <person name="Raza M."/>
            <person name="Shah T.M."/>
            <person name="Rai A."/>
            <person name="Jena J.K."/>
        </authorList>
    </citation>
    <scope>NUCLEOTIDE SEQUENCE [LARGE SCALE GENOMIC DNA]</scope>
    <source>
        <strain evidence="3">DASCIFA01</strain>
        <tissue evidence="3">Testis</tissue>
    </source>
</reference>
<dbReference type="PANTHER" id="PTHR46599">
    <property type="entry name" value="PIGGYBAC TRANSPOSABLE ELEMENT-DERIVED PROTEIN 4"/>
    <property type="match status" value="1"/>
</dbReference>
<evidence type="ECO:0000259" key="2">
    <source>
        <dbReference type="Pfam" id="PF13843"/>
    </source>
</evidence>
<dbReference type="STRING" id="84645.A0A498NMF3"/>
<keyword evidence="4" id="KW-1185">Reference proteome</keyword>
<evidence type="ECO:0000313" key="4">
    <source>
        <dbReference type="Proteomes" id="UP000290572"/>
    </source>
</evidence>